<dbReference type="EMBL" id="CAAALY010040576">
    <property type="protein sequence ID" value="VEL19197.1"/>
    <property type="molecule type" value="Genomic_DNA"/>
</dbReference>
<evidence type="ECO:0000313" key="3">
    <source>
        <dbReference type="Proteomes" id="UP000784294"/>
    </source>
</evidence>
<gene>
    <name evidence="2" type="ORF">PXEA_LOCUS12637</name>
</gene>
<comment type="caution">
    <text evidence="2">The sequence shown here is derived from an EMBL/GenBank/DDBJ whole genome shotgun (WGS) entry which is preliminary data.</text>
</comment>
<feature type="non-terminal residue" evidence="2">
    <location>
        <position position="1"/>
    </location>
</feature>
<accession>A0A448WSJ8</accession>
<feature type="region of interest" description="Disordered" evidence="1">
    <location>
        <begin position="60"/>
        <end position="94"/>
    </location>
</feature>
<organism evidence="2 3">
    <name type="scientific">Protopolystoma xenopodis</name>
    <dbReference type="NCBI Taxonomy" id="117903"/>
    <lineage>
        <taxon>Eukaryota</taxon>
        <taxon>Metazoa</taxon>
        <taxon>Spiralia</taxon>
        <taxon>Lophotrochozoa</taxon>
        <taxon>Platyhelminthes</taxon>
        <taxon>Monogenea</taxon>
        <taxon>Polyopisthocotylea</taxon>
        <taxon>Polystomatidea</taxon>
        <taxon>Polystomatidae</taxon>
        <taxon>Protopolystoma</taxon>
    </lineage>
</organism>
<sequence>MPTTMPAKRLGKYQVNGLMLEITNNMADDTNLGIFHKPTSAFLKFPVWIPVFPTATSNDHVPATAGAAAEGPSLSSASEPGESPHSFLYHTSARPRVSELGPRTRLLLVQTSRLPEATSCASPADTEDCEALMAGSISFAGQEKHGPECATAQNEKSRFQ</sequence>
<protein>
    <submittedName>
        <fullName evidence="2">Uncharacterized protein</fullName>
    </submittedName>
</protein>
<keyword evidence="3" id="KW-1185">Reference proteome</keyword>
<dbReference type="Proteomes" id="UP000784294">
    <property type="component" value="Unassembled WGS sequence"/>
</dbReference>
<proteinExistence type="predicted"/>
<evidence type="ECO:0000313" key="2">
    <source>
        <dbReference type="EMBL" id="VEL19197.1"/>
    </source>
</evidence>
<dbReference type="AlphaFoldDB" id="A0A448WSJ8"/>
<reference evidence="2" key="1">
    <citation type="submission" date="2018-11" db="EMBL/GenBank/DDBJ databases">
        <authorList>
            <consortium name="Pathogen Informatics"/>
        </authorList>
    </citation>
    <scope>NUCLEOTIDE SEQUENCE</scope>
</reference>
<name>A0A448WSJ8_9PLAT</name>
<evidence type="ECO:0000256" key="1">
    <source>
        <dbReference type="SAM" id="MobiDB-lite"/>
    </source>
</evidence>